<reference evidence="9 10" key="1">
    <citation type="submission" date="2017-07" db="EMBL/GenBank/DDBJ databases">
        <title>Draft Genome Sequences of Select Purple Nonsulfur Bacteria.</title>
        <authorList>
            <person name="Lasarre B."/>
            <person name="Mckinlay J.B."/>
        </authorList>
    </citation>
    <scope>NUCLEOTIDE SEQUENCE [LARGE SCALE GENOMIC DNA]</scope>
    <source>
        <strain evidence="9 10">DSM 5909</strain>
    </source>
</reference>
<accession>A0A327L0X7</accession>
<feature type="domain" description="Four-carbon acid sugar kinase nucleotide binding" evidence="8">
    <location>
        <begin position="252"/>
        <end position="403"/>
    </location>
</feature>
<organism evidence="9 10">
    <name type="scientific">Rhodoplanes roseus</name>
    <dbReference type="NCBI Taxonomy" id="29409"/>
    <lineage>
        <taxon>Bacteria</taxon>
        <taxon>Pseudomonadati</taxon>
        <taxon>Pseudomonadota</taxon>
        <taxon>Alphaproteobacteria</taxon>
        <taxon>Hyphomicrobiales</taxon>
        <taxon>Nitrobacteraceae</taxon>
        <taxon>Rhodoplanes</taxon>
    </lineage>
</organism>
<dbReference type="InterPro" id="IPR042213">
    <property type="entry name" value="NBD_C_sf"/>
</dbReference>
<keyword evidence="10" id="KW-1185">Reference proteome</keyword>
<keyword evidence="5" id="KW-0067">ATP-binding</keyword>
<dbReference type="SUPFAM" id="SSF142764">
    <property type="entry name" value="YgbK-like"/>
    <property type="match status" value="1"/>
</dbReference>
<comment type="caution">
    <text evidence="9">The sequence shown here is derived from an EMBL/GenBank/DDBJ whole genome shotgun (WGS) entry which is preliminary data.</text>
</comment>
<evidence type="ECO:0000313" key="10">
    <source>
        <dbReference type="Proteomes" id="UP000249130"/>
    </source>
</evidence>
<evidence type="ECO:0000259" key="7">
    <source>
        <dbReference type="Pfam" id="PF07005"/>
    </source>
</evidence>
<dbReference type="Gene3D" id="3.40.980.20">
    <property type="entry name" value="Four-carbon acid sugar kinase, nucleotide binding domain"/>
    <property type="match status" value="1"/>
</dbReference>
<evidence type="ECO:0000256" key="1">
    <source>
        <dbReference type="ARBA" id="ARBA00005715"/>
    </source>
</evidence>
<gene>
    <name evidence="9" type="ORF">CH341_08240</name>
</gene>
<dbReference type="InterPro" id="IPR037051">
    <property type="entry name" value="4-carb_acid_sugar_kinase_N_sf"/>
</dbReference>
<dbReference type="OrthoDB" id="9778478at2"/>
<dbReference type="AlphaFoldDB" id="A0A327L0X7"/>
<evidence type="ECO:0000256" key="4">
    <source>
        <dbReference type="ARBA" id="ARBA00022777"/>
    </source>
</evidence>
<dbReference type="Proteomes" id="UP000249130">
    <property type="component" value="Unassembled WGS sequence"/>
</dbReference>
<evidence type="ECO:0000313" key="9">
    <source>
        <dbReference type="EMBL" id="RAI44609.1"/>
    </source>
</evidence>
<name>A0A327L0X7_9BRAD</name>
<dbReference type="Gene3D" id="3.40.50.10840">
    <property type="entry name" value="Putative sugar-binding, N-terminal domain"/>
    <property type="match status" value="1"/>
</dbReference>
<evidence type="ECO:0000256" key="6">
    <source>
        <dbReference type="ARBA" id="ARBA00023277"/>
    </source>
</evidence>
<feature type="domain" description="Four-carbon acid sugar kinase N-terminal" evidence="7">
    <location>
        <begin position="9"/>
        <end position="230"/>
    </location>
</feature>
<proteinExistence type="inferred from homology"/>
<evidence type="ECO:0000259" key="8">
    <source>
        <dbReference type="Pfam" id="PF17042"/>
    </source>
</evidence>
<sequence>MTAADTAWLILADDLTGAADTAIAFARRGLETVVTWGDGDVGDAPVVSVDADSRRLSAADAAARQTAVLAARGRPGQHLYKKIDSTLRGQPAAETAALLAALRRNGRPTIAFVAPAFPAMGRTTETGRVLVAGQRLEETPLWARDHTYESGYLPAVLKAAGLKSGVVPLDQLLRGDGMVRGVITAAIAEGCDAVVCDAATEEDLALAARAALPLADRLLFVGTGGLAAALARQVAPADPPPPAVPAVQGPVLVLVGSVAEASRAATETLSASGRVTPVLVPEAVLRNAAGAVTAGHELTARIGAALGEGDVLVVTEFGPDSDLRQGGDVAKRLADLVAPATAHLGGIVATGGDTVCALLARIGVTGIRLLDEVEPGVPLGVTVGSVALPIATKAGGFGTDATLLHCLERLRSGAASQRD</sequence>
<keyword evidence="6" id="KW-0119">Carbohydrate metabolism</keyword>
<dbReference type="Pfam" id="PF17042">
    <property type="entry name" value="NBD_C"/>
    <property type="match status" value="1"/>
</dbReference>
<dbReference type="EMBL" id="NPEX01000039">
    <property type="protein sequence ID" value="RAI44609.1"/>
    <property type="molecule type" value="Genomic_DNA"/>
</dbReference>
<dbReference type="RefSeq" id="WP_111418560.1">
    <property type="nucleotide sequence ID" value="NZ_NPEX01000039.1"/>
</dbReference>
<evidence type="ECO:0000256" key="3">
    <source>
        <dbReference type="ARBA" id="ARBA00022741"/>
    </source>
</evidence>
<keyword evidence="4" id="KW-0418">Kinase</keyword>
<dbReference type="InterPro" id="IPR010737">
    <property type="entry name" value="4-carb_acid_sugar_kinase_N"/>
</dbReference>
<dbReference type="InterPro" id="IPR031475">
    <property type="entry name" value="NBD_C"/>
</dbReference>
<comment type="similarity">
    <text evidence="1">Belongs to the four-carbon acid sugar kinase family.</text>
</comment>
<dbReference type="GO" id="GO:0005524">
    <property type="term" value="F:ATP binding"/>
    <property type="evidence" value="ECO:0007669"/>
    <property type="project" value="UniProtKB-KW"/>
</dbReference>
<protein>
    <recommendedName>
        <fullName evidence="11">Serine kinase</fullName>
    </recommendedName>
</protein>
<evidence type="ECO:0000256" key="5">
    <source>
        <dbReference type="ARBA" id="ARBA00022840"/>
    </source>
</evidence>
<dbReference type="GO" id="GO:0016301">
    <property type="term" value="F:kinase activity"/>
    <property type="evidence" value="ECO:0007669"/>
    <property type="project" value="UniProtKB-KW"/>
</dbReference>
<keyword evidence="2" id="KW-0808">Transferase</keyword>
<evidence type="ECO:0000256" key="2">
    <source>
        <dbReference type="ARBA" id="ARBA00022679"/>
    </source>
</evidence>
<evidence type="ECO:0008006" key="11">
    <source>
        <dbReference type="Google" id="ProtNLM"/>
    </source>
</evidence>
<keyword evidence="3" id="KW-0547">Nucleotide-binding</keyword>
<dbReference type="Pfam" id="PF07005">
    <property type="entry name" value="SBD_N"/>
    <property type="match status" value="1"/>
</dbReference>